<name>A0A0D7AJ15_9AGAR</name>
<feature type="compositionally biased region" description="Low complexity" evidence="1">
    <location>
        <begin position="24"/>
        <end position="46"/>
    </location>
</feature>
<dbReference type="OrthoDB" id="2554033at2759"/>
<proteinExistence type="predicted"/>
<feature type="compositionally biased region" description="Basic and acidic residues" evidence="1">
    <location>
        <begin position="206"/>
        <end position="216"/>
    </location>
</feature>
<feature type="compositionally biased region" description="Polar residues" evidence="1">
    <location>
        <begin position="56"/>
        <end position="69"/>
    </location>
</feature>
<keyword evidence="3" id="KW-1185">Reference proteome</keyword>
<dbReference type="AlphaFoldDB" id="A0A0D7AJ15"/>
<evidence type="ECO:0000256" key="1">
    <source>
        <dbReference type="SAM" id="MobiDB-lite"/>
    </source>
</evidence>
<sequence>MSANDKNSNETHKSSAPINIPFASTGPRMGRSRGMSTSSFSSGSPSSPEPATPTMGGTSPRVTIPSPSASPVLSYLMAQSPTKTIPSYSFQKTTFGAPVYEDEEAGKRLPPSAVHAQRASAQFAERYSKPQQPQTLAMPTANHDRSSGPLRRFNTLGPTSTFMSTAAGAPAPVSPTTTSPSTKKARRSTIMGGERPRRAPSPMGERILKGHFDGFN</sequence>
<evidence type="ECO:0000313" key="2">
    <source>
        <dbReference type="EMBL" id="KIY51744.1"/>
    </source>
</evidence>
<dbReference type="EMBL" id="KN881648">
    <property type="protein sequence ID" value="KIY51744.1"/>
    <property type="molecule type" value="Genomic_DNA"/>
</dbReference>
<gene>
    <name evidence="2" type="ORF">FISHEDRAFT_70475</name>
</gene>
<dbReference type="Proteomes" id="UP000054144">
    <property type="component" value="Unassembled WGS sequence"/>
</dbReference>
<organism evidence="2 3">
    <name type="scientific">Fistulina hepatica ATCC 64428</name>
    <dbReference type="NCBI Taxonomy" id="1128425"/>
    <lineage>
        <taxon>Eukaryota</taxon>
        <taxon>Fungi</taxon>
        <taxon>Dikarya</taxon>
        <taxon>Basidiomycota</taxon>
        <taxon>Agaricomycotina</taxon>
        <taxon>Agaricomycetes</taxon>
        <taxon>Agaricomycetidae</taxon>
        <taxon>Agaricales</taxon>
        <taxon>Fistulinaceae</taxon>
        <taxon>Fistulina</taxon>
    </lineage>
</organism>
<protein>
    <submittedName>
        <fullName evidence="2">Uncharacterized protein</fullName>
    </submittedName>
</protein>
<reference evidence="2 3" key="1">
    <citation type="journal article" date="2015" name="Fungal Genet. Biol.">
        <title>Evolution of novel wood decay mechanisms in Agaricales revealed by the genome sequences of Fistulina hepatica and Cylindrobasidium torrendii.</title>
        <authorList>
            <person name="Floudas D."/>
            <person name="Held B.W."/>
            <person name="Riley R."/>
            <person name="Nagy L.G."/>
            <person name="Koehler G."/>
            <person name="Ransdell A.S."/>
            <person name="Younus H."/>
            <person name="Chow J."/>
            <person name="Chiniquy J."/>
            <person name="Lipzen A."/>
            <person name="Tritt A."/>
            <person name="Sun H."/>
            <person name="Haridas S."/>
            <person name="LaButti K."/>
            <person name="Ohm R.A."/>
            <person name="Kues U."/>
            <person name="Blanchette R.A."/>
            <person name="Grigoriev I.V."/>
            <person name="Minto R.E."/>
            <person name="Hibbett D.S."/>
        </authorList>
    </citation>
    <scope>NUCLEOTIDE SEQUENCE [LARGE SCALE GENOMIC DNA]</scope>
    <source>
        <strain evidence="2 3">ATCC 64428</strain>
    </source>
</reference>
<evidence type="ECO:0000313" key="3">
    <source>
        <dbReference type="Proteomes" id="UP000054144"/>
    </source>
</evidence>
<feature type="region of interest" description="Disordered" evidence="1">
    <location>
        <begin position="1"/>
        <end position="69"/>
    </location>
</feature>
<accession>A0A0D7AJ15</accession>
<feature type="compositionally biased region" description="Low complexity" evidence="1">
    <location>
        <begin position="164"/>
        <end position="182"/>
    </location>
</feature>
<feature type="region of interest" description="Disordered" evidence="1">
    <location>
        <begin position="101"/>
        <end position="216"/>
    </location>
</feature>